<dbReference type="AlphaFoldDB" id="A0A1W6MUP9"/>
<dbReference type="STRING" id="655015.B1812_09740"/>
<keyword evidence="2" id="KW-1185">Reference proteome</keyword>
<protein>
    <submittedName>
        <fullName evidence="1">Uncharacterized protein</fullName>
    </submittedName>
</protein>
<dbReference type="RefSeq" id="WP_085771409.1">
    <property type="nucleotide sequence ID" value="NZ_AP027149.1"/>
</dbReference>
<accession>A0A1W6MUP9</accession>
<evidence type="ECO:0000313" key="2">
    <source>
        <dbReference type="Proteomes" id="UP000193978"/>
    </source>
</evidence>
<dbReference type="Proteomes" id="UP000193978">
    <property type="component" value="Chromosome"/>
</dbReference>
<dbReference type="KEGG" id="mbry:B1812_09740"/>
<gene>
    <name evidence="1" type="ORF">B1812_09740</name>
</gene>
<dbReference type="OrthoDB" id="978985at2"/>
<reference evidence="1 2" key="1">
    <citation type="submission" date="2017-02" db="EMBL/GenBank/DDBJ databases">
        <authorList>
            <person name="Peterson S.W."/>
        </authorList>
    </citation>
    <scope>NUCLEOTIDE SEQUENCE [LARGE SCALE GENOMIC DNA]</scope>
    <source>
        <strain evidence="1 2">S285</strain>
    </source>
</reference>
<proteinExistence type="predicted"/>
<evidence type="ECO:0000313" key="1">
    <source>
        <dbReference type="EMBL" id="ARN81314.1"/>
    </source>
</evidence>
<organism evidence="1 2">
    <name type="scientific">Methylocystis bryophila</name>
    <dbReference type="NCBI Taxonomy" id="655015"/>
    <lineage>
        <taxon>Bacteria</taxon>
        <taxon>Pseudomonadati</taxon>
        <taxon>Pseudomonadota</taxon>
        <taxon>Alphaproteobacteria</taxon>
        <taxon>Hyphomicrobiales</taxon>
        <taxon>Methylocystaceae</taxon>
        <taxon>Methylocystis</taxon>
    </lineage>
</organism>
<name>A0A1W6MUP9_9HYPH</name>
<dbReference type="EMBL" id="CP019948">
    <property type="protein sequence ID" value="ARN81314.1"/>
    <property type="molecule type" value="Genomic_DNA"/>
</dbReference>
<sequence>MTAEIAILNKTAVALAADSAVTISAGSREEKIFDSADKLFELSNHNPIGVMLYNGMSFMQIPLPELVRAFREKCCAVNKIEEVGELFLEYLSNIGKEAPRNIQMNHLSYLIRPVIVGVVNRFKENMEEEIEKYFKESRDLSKIKVEDIAPKILDSAIETFEKLLSGRKNAQFVGASKLTFTKARLSFIQKTIEQEVPAVANKNQKARILSLVKQILEKDFLSRSKTGVVIAGFGRNEIFPTLVSYEIDGMVFGHLKYKVTNNVDIDRNGPKARVIPFAQKEMVERFLYGLDDNIRSDITKFCRETIPGIRTQIFEKLDFPDDESRDALEEDAKRAEAEFMKGLRSTAFEKIRSESRAEIEDMVEFMPKPELATMAEALVNLTSIKRRVSRGMETVGGPIDVAVISQSEGFVWVKRKHYFPAELNSRYFERVRERLSRKEVPGGENEQP</sequence>